<dbReference type="InterPro" id="IPR023408">
    <property type="entry name" value="MscS_beta-dom_sf"/>
</dbReference>
<gene>
    <name evidence="9" type="ORF">FV139_10075</name>
</gene>
<keyword evidence="6" id="KW-0407">Ion channel</keyword>
<dbReference type="Gene3D" id="3.30.70.100">
    <property type="match status" value="1"/>
</dbReference>
<keyword evidence="6" id="KW-0406">Ion transport</keyword>
<dbReference type="Proteomes" id="UP000321039">
    <property type="component" value="Unassembled WGS sequence"/>
</dbReference>
<evidence type="ECO:0000256" key="2">
    <source>
        <dbReference type="ARBA" id="ARBA00022475"/>
    </source>
</evidence>
<comment type="caution">
    <text evidence="9">The sequence shown here is derived from an EMBL/GenBank/DDBJ whole genome shotgun (WGS) entry which is preliminary data.</text>
</comment>
<evidence type="ECO:0000313" key="10">
    <source>
        <dbReference type="Proteomes" id="UP000321039"/>
    </source>
</evidence>
<evidence type="ECO:0000256" key="3">
    <source>
        <dbReference type="ARBA" id="ARBA00022692"/>
    </source>
</evidence>
<dbReference type="InterPro" id="IPR011066">
    <property type="entry name" value="MscS_channel_C_sf"/>
</dbReference>
<keyword evidence="6" id="KW-0813">Transport</keyword>
<dbReference type="Gene3D" id="2.30.30.60">
    <property type="match status" value="1"/>
</dbReference>
<keyword evidence="2" id="KW-1003">Cell membrane</keyword>
<keyword evidence="4 6" id="KW-1133">Transmembrane helix</keyword>
<comment type="caution">
    <text evidence="6">Lacks conserved residue(s) required for the propagation of feature annotation.</text>
</comment>
<dbReference type="SUPFAM" id="SSF82689">
    <property type="entry name" value="Mechanosensitive channel protein MscS (YggB), C-terminal domain"/>
    <property type="match status" value="1"/>
</dbReference>
<organism evidence="9 10">
    <name type="scientific">Parahaliea maris</name>
    <dbReference type="NCBI Taxonomy" id="2716870"/>
    <lineage>
        <taxon>Bacteria</taxon>
        <taxon>Pseudomonadati</taxon>
        <taxon>Pseudomonadota</taxon>
        <taxon>Gammaproteobacteria</taxon>
        <taxon>Cellvibrionales</taxon>
        <taxon>Halieaceae</taxon>
        <taxon>Parahaliea</taxon>
    </lineage>
</organism>
<dbReference type="AlphaFoldDB" id="A0A5C9A2G6"/>
<evidence type="ECO:0000256" key="7">
    <source>
        <dbReference type="SAM" id="Coils"/>
    </source>
</evidence>
<feature type="domain" description="Mechanosensitive ion channel MscS" evidence="8">
    <location>
        <begin position="92"/>
        <end position="154"/>
    </location>
</feature>
<keyword evidence="6" id="KW-0997">Cell inner membrane</keyword>
<dbReference type="EMBL" id="VRZA01000003">
    <property type="protein sequence ID" value="TXS93960.1"/>
    <property type="molecule type" value="Genomic_DNA"/>
</dbReference>
<dbReference type="Pfam" id="PF00924">
    <property type="entry name" value="MS_channel_2nd"/>
    <property type="match status" value="1"/>
</dbReference>
<keyword evidence="5 6" id="KW-0472">Membrane</keyword>
<evidence type="ECO:0000313" key="9">
    <source>
        <dbReference type="EMBL" id="TXS93960.1"/>
    </source>
</evidence>
<evidence type="ECO:0000259" key="8">
    <source>
        <dbReference type="Pfam" id="PF00924"/>
    </source>
</evidence>
<sequence>MSAVQALFADFWPSLLVLGLASAVLFAANRIARHSRQGTDGVLYQLLNWAIASAAVLVVVIVLPISDDTQGQILSLLGVVLTAVIALSSTTFVSNAMAGIMLKMTTPFRPGDYVRVNGEFGRVARHSLINTQIQTEWRDLTTLPNLYLVNNPVTVLHRDGTIISAEVSIGYDVPYTQVQKLLLLAVEEAQLSEPFVLVQELLDHAVVYRACGFLPEMKQLLTSRSNLRKKILEQLHGNGVEIVSPAFMNQRQLDPAARIIPQQPVMHDRQATTPHEPAPEEKIFDQAEAAAGVEELRQQRELARQAVKREKAHLKTVPEADRDRVERELERLELEEQRLAERLEQLENAEPR</sequence>
<reference evidence="9 10" key="1">
    <citation type="submission" date="2019-08" db="EMBL/GenBank/DDBJ databases">
        <title>Parahaliea maris sp. nov., isolated from the surface seawater.</title>
        <authorList>
            <person name="Liu Y."/>
        </authorList>
    </citation>
    <scope>NUCLEOTIDE SEQUENCE [LARGE SCALE GENOMIC DNA]</scope>
    <source>
        <strain evidence="9 10">HSLHS9</strain>
    </source>
</reference>
<dbReference type="GO" id="GO:0008381">
    <property type="term" value="F:mechanosensitive monoatomic ion channel activity"/>
    <property type="evidence" value="ECO:0007669"/>
    <property type="project" value="InterPro"/>
</dbReference>
<dbReference type="InterPro" id="IPR006685">
    <property type="entry name" value="MscS_channel_2nd"/>
</dbReference>
<feature type="transmembrane region" description="Helical" evidence="6">
    <location>
        <begin position="72"/>
        <end position="94"/>
    </location>
</feature>
<comment type="function">
    <text evidence="6">Mechanosensitive channel that participates in the regulation of osmotic pressure changes within the cell, opening in response to stretch forces in the membrane lipid bilayer, without the need for other proteins. Contributes to normal resistance to hypoosmotic shock. Forms an ion channel of 1.0 nanosiemens conductance with a slight preference for anions.</text>
</comment>
<keyword evidence="3 6" id="KW-0812">Transmembrane</keyword>
<keyword evidence="10" id="KW-1185">Reference proteome</keyword>
<dbReference type="InterPro" id="IPR045275">
    <property type="entry name" value="MscS_archaea/bacteria_type"/>
</dbReference>
<name>A0A5C9A2G6_9GAMM</name>
<accession>A0A5C9A2G6</accession>
<dbReference type="PANTHER" id="PTHR30221">
    <property type="entry name" value="SMALL-CONDUCTANCE MECHANOSENSITIVE CHANNEL"/>
    <property type="match status" value="1"/>
</dbReference>
<protein>
    <recommendedName>
        <fullName evidence="6">Small-conductance mechanosensitive channel</fullName>
    </recommendedName>
</protein>
<evidence type="ECO:0000256" key="6">
    <source>
        <dbReference type="RuleBase" id="RU369025"/>
    </source>
</evidence>
<evidence type="ECO:0000256" key="5">
    <source>
        <dbReference type="ARBA" id="ARBA00023136"/>
    </source>
</evidence>
<feature type="coiled-coil region" evidence="7">
    <location>
        <begin position="293"/>
        <end position="349"/>
    </location>
</feature>
<evidence type="ECO:0000256" key="1">
    <source>
        <dbReference type="ARBA" id="ARBA00004651"/>
    </source>
</evidence>
<dbReference type="SUPFAM" id="SSF50182">
    <property type="entry name" value="Sm-like ribonucleoproteins"/>
    <property type="match status" value="1"/>
</dbReference>
<comment type="subcellular location">
    <subcellularLocation>
        <location evidence="6">Cell inner membrane</location>
        <topology evidence="6">Multi-pass membrane protein</topology>
    </subcellularLocation>
    <subcellularLocation>
        <location evidence="1">Cell membrane</location>
        <topology evidence="1">Multi-pass membrane protein</topology>
    </subcellularLocation>
</comment>
<comment type="subunit">
    <text evidence="6">Homoheptamer.</text>
</comment>
<dbReference type="GO" id="GO:0005886">
    <property type="term" value="C:plasma membrane"/>
    <property type="evidence" value="ECO:0007669"/>
    <property type="project" value="UniProtKB-SubCell"/>
</dbReference>
<feature type="transmembrane region" description="Helical" evidence="6">
    <location>
        <begin position="12"/>
        <end position="31"/>
    </location>
</feature>
<dbReference type="InterPro" id="IPR010920">
    <property type="entry name" value="LSM_dom_sf"/>
</dbReference>
<dbReference type="RefSeq" id="WP_148068302.1">
    <property type="nucleotide sequence ID" value="NZ_VRZA01000003.1"/>
</dbReference>
<evidence type="ECO:0000256" key="4">
    <source>
        <dbReference type="ARBA" id="ARBA00022989"/>
    </source>
</evidence>
<keyword evidence="7" id="KW-0175">Coiled coil</keyword>
<proteinExistence type="inferred from homology"/>
<comment type="similarity">
    <text evidence="6">Belongs to the MscS (TC 1.A.23) family.</text>
</comment>
<feature type="transmembrane region" description="Helical" evidence="6">
    <location>
        <begin position="43"/>
        <end position="66"/>
    </location>
</feature>
<dbReference type="PANTHER" id="PTHR30221:SF18">
    <property type="entry name" value="SLL0590 PROTEIN"/>
    <property type="match status" value="1"/>
</dbReference>